<dbReference type="EMBL" id="FJUW01000007">
    <property type="protein sequence ID" value="CZS93514.1"/>
    <property type="molecule type" value="Genomic_DNA"/>
</dbReference>
<evidence type="ECO:0000313" key="3">
    <source>
        <dbReference type="Proteomes" id="UP000178129"/>
    </source>
</evidence>
<dbReference type="Proteomes" id="UP000178129">
    <property type="component" value="Unassembled WGS sequence"/>
</dbReference>
<proteinExistence type="predicted"/>
<feature type="region of interest" description="Disordered" evidence="1">
    <location>
        <begin position="66"/>
        <end position="93"/>
    </location>
</feature>
<evidence type="ECO:0000256" key="1">
    <source>
        <dbReference type="SAM" id="MobiDB-lite"/>
    </source>
</evidence>
<dbReference type="InParanoid" id="A0A1E1KA40"/>
<accession>A0A1E1KA40</accession>
<evidence type="ECO:0008006" key="4">
    <source>
        <dbReference type="Google" id="ProtNLM"/>
    </source>
</evidence>
<reference evidence="3" key="1">
    <citation type="submission" date="2016-03" db="EMBL/GenBank/DDBJ databases">
        <authorList>
            <person name="Ploux O."/>
        </authorList>
    </citation>
    <scope>NUCLEOTIDE SEQUENCE [LARGE SCALE GENOMIC DNA]</scope>
    <source>
        <strain evidence="3">UK7</strain>
    </source>
</reference>
<evidence type="ECO:0000313" key="2">
    <source>
        <dbReference type="EMBL" id="CZS93514.1"/>
    </source>
</evidence>
<organism evidence="2 3">
    <name type="scientific">Rhynchosporium graminicola</name>
    <dbReference type="NCBI Taxonomy" id="2792576"/>
    <lineage>
        <taxon>Eukaryota</taxon>
        <taxon>Fungi</taxon>
        <taxon>Dikarya</taxon>
        <taxon>Ascomycota</taxon>
        <taxon>Pezizomycotina</taxon>
        <taxon>Leotiomycetes</taxon>
        <taxon>Helotiales</taxon>
        <taxon>Ploettnerulaceae</taxon>
        <taxon>Rhynchosporium</taxon>
    </lineage>
</organism>
<protein>
    <recommendedName>
        <fullName evidence="4">Myb-like domain-containing protein</fullName>
    </recommendedName>
</protein>
<dbReference type="AlphaFoldDB" id="A0A1E1KA40"/>
<comment type="caution">
    <text evidence="2">The sequence shown here is derived from an EMBL/GenBank/DDBJ whole genome shotgun (WGS) entry which is preliminary data.</text>
</comment>
<name>A0A1E1KA40_9HELO</name>
<dbReference type="STRING" id="914237.A0A1E1KA40"/>
<keyword evidence="3" id="KW-1185">Reference proteome</keyword>
<gene>
    <name evidence="2" type="ORF">RCO7_10571</name>
</gene>
<sequence>MSPTHPRYAGKSVNRNEELRAAGLFDVHFHHGVLLDALSPIPSLAKTIPSTPEKSITLPPSYHPSVGGKFLASGPPPPPRNRPSTKPKSPIAKSSLIKKSSYAVTKDMVRRLKCKKVKTATLLCNRPAWRPSPRLPDQMEFATSKPGTSWTRYEHEALYVLLVAQRNEEIQGDTSVVPLKDATLFTKMVAELEAHFGVERTSDSARVYWNRYGRQKSGWDERCGVEPGCSLVTSAQGSKAACDVAPKKVFKRLYQKRS</sequence>